<dbReference type="InterPro" id="IPR046578">
    <property type="entry name" value="DUF6638"/>
</dbReference>
<evidence type="ECO:0000313" key="2">
    <source>
        <dbReference type="Proteomes" id="UP000194012"/>
    </source>
</evidence>
<gene>
    <name evidence="1" type="ORF">ROG8370_02240</name>
</gene>
<organism evidence="1 2">
    <name type="scientific">Roseovarius gaetbuli</name>
    <dbReference type="NCBI Taxonomy" id="1356575"/>
    <lineage>
        <taxon>Bacteria</taxon>
        <taxon>Pseudomonadati</taxon>
        <taxon>Pseudomonadota</taxon>
        <taxon>Alphaproteobacteria</taxon>
        <taxon>Rhodobacterales</taxon>
        <taxon>Roseobacteraceae</taxon>
        <taxon>Roseovarius</taxon>
    </lineage>
</organism>
<dbReference type="Pfam" id="PF20343">
    <property type="entry name" value="DUF6638"/>
    <property type="match status" value="1"/>
</dbReference>
<keyword evidence="2" id="KW-1185">Reference proteome</keyword>
<name>A0A1X6ZGU7_9RHOB</name>
<dbReference type="AlphaFoldDB" id="A0A1X6ZGU7"/>
<proteinExistence type="predicted"/>
<reference evidence="2" key="1">
    <citation type="submission" date="2017-03" db="EMBL/GenBank/DDBJ databases">
        <authorList>
            <person name="Rodrigo-Torres L."/>
            <person name="Arahal R.D."/>
            <person name="Lucena T."/>
        </authorList>
    </citation>
    <scope>NUCLEOTIDE SEQUENCE [LARGE SCALE GENOMIC DNA]</scope>
    <source>
        <strain evidence="2">CECT 8370</strain>
    </source>
</reference>
<protein>
    <submittedName>
        <fullName evidence="1">Uncharacterized protein</fullName>
    </submittedName>
</protein>
<sequence>MRVEADTTGGAIRQAQKLGTKLVRFLSHEDAWFDDVLIAVMIEPAGGTGDVVRNPIELKEMSFDQRNSWTAHYGGVYLFQDADHLALVTCGDKKVLEGLAIRYMFDLTEHNRIAKFLELNDLVELIVKARSVDAGAIMPGPCRTNFTPSQRL</sequence>
<evidence type="ECO:0000313" key="1">
    <source>
        <dbReference type="EMBL" id="SLN50605.1"/>
    </source>
</evidence>
<accession>A0A1X6ZGU7</accession>
<dbReference type="OrthoDB" id="8430253at2"/>
<dbReference type="EMBL" id="FWFJ01000020">
    <property type="protein sequence ID" value="SLN50605.1"/>
    <property type="molecule type" value="Genomic_DNA"/>
</dbReference>
<dbReference type="Proteomes" id="UP000194012">
    <property type="component" value="Unassembled WGS sequence"/>
</dbReference>